<feature type="transmembrane region" description="Helical" evidence="8">
    <location>
        <begin position="12"/>
        <end position="31"/>
    </location>
</feature>
<feature type="transmembrane region" description="Helical" evidence="8">
    <location>
        <begin position="370"/>
        <end position="391"/>
    </location>
</feature>
<reference evidence="10" key="1">
    <citation type="journal article" date="2020" name="mSystems">
        <title>Genome- and Community-Level Interaction Insights into Carbon Utilization and Element Cycling Functions of Hydrothermarchaeota in Hydrothermal Sediment.</title>
        <authorList>
            <person name="Zhou Z."/>
            <person name="Liu Y."/>
            <person name="Xu W."/>
            <person name="Pan J."/>
            <person name="Luo Z.H."/>
            <person name="Li M."/>
        </authorList>
    </citation>
    <scope>NUCLEOTIDE SEQUENCE [LARGE SCALE GENOMIC DNA]</scope>
    <source>
        <strain evidence="10">SpSt-618</strain>
    </source>
</reference>
<organism evidence="10">
    <name type="scientific">Ignisphaera aggregans</name>
    <dbReference type="NCBI Taxonomy" id="334771"/>
    <lineage>
        <taxon>Archaea</taxon>
        <taxon>Thermoproteota</taxon>
        <taxon>Thermoprotei</taxon>
        <taxon>Desulfurococcales</taxon>
        <taxon>Desulfurococcaceae</taxon>
        <taxon>Ignisphaera</taxon>
    </lineage>
</organism>
<dbReference type="GO" id="GO:0016763">
    <property type="term" value="F:pentosyltransferase activity"/>
    <property type="evidence" value="ECO:0007669"/>
    <property type="project" value="TreeGrafter"/>
</dbReference>
<proteinExistence type="predicted"/>
<name>A0A7J3I8B6_9CREN</name>
<comment type="subcellular location">
    <subcellularLocation>
        <location evidence="1">Cell membrane</location>
        <topology evidence="1">Multi-pass membrane protein</topology>
    </subcellularLocation>
</comment>
<dbReference type="InterPro" id="IPR050297">
    <property type="entry name" value="LipidA_mod_glycosyltrf_83"/>
</dbReference>
<evidence type="ECO:0000256" key="6">
    <source>
        <dbReference type="ARBA" id="ARBA00022989"/>
    </source>
</evidence>
<dbReference type="EMBL" id="DTAI01000139">
    <property type="protein sequence ID" value="HGN36861.1"/>
    <property type="molecule type" value="Genomic_DNA"/>
</dbReference>
<keyword evidence="5 8" id="KW-0812">Transmembrane</keyword>
<feature type="transmembrane region" description="Helical" evidence="8">
    <location>
        <begin position="294"/>
        <end position="315"/>
    </location>
</feature>
<accession>A0A7J3I8B6</accession>
<keyword evidence="4 10" id="KW-0808">Transferase</keyword>
<evidence type="ECO:0000256" key="1">
    <source>
        <dbReference type="ARBA" id="ARBA00004651"/>
    </source>
</evidence>
<sequence length="477" mass="54253">MKLNEKVVPMLLLTVVVSINILFSISNALFLEQEEISRFPHAKGYVSDEVWYVNSARNILQNVFGCIPRMDVPKATLIYVQKEDLQKAKSMASLYGVNIVYDSFIKINALYVEATNRNSIELFAKQTGAIDTIFGWIIGDSSDINKYMNYEHPPTAKYLIALMLLALGDRPLFWRIPSIIMGAIVTLMTYLIVYVISKSKEAGLIASALVAVDPMTRYLSSIAILDIYVAAFTLIALYLALKNRLKEAALLLGLASTFKFTALIAFIPLLFIYIRNLTKRTTRFLDILSASLEYLILTILSFVFFQILLSVPIIIKIGIDAWFNESVFKAISWHLSTKCIGAECPIASAPWDWFFGLNSFPLYIDSHGKALYAMGFVPAYAISFVLLFFTLPYRKYNTISRDAWYMPLGLFIGYTILWMAGSRTQYSFYAIQLTAPIYIFLVIQLYEYLNRENIALTLNAWKEVLTHLWNAIISVFR</sequence>
<keyword evidence="6 8" id="KW-1133">Transmembrane helix</keyword>
<keyword evidence="2" id="KW-1003">Cell membrane</keyword>
<evidence type="ECO:0000256" key="5">
    <source>
        <dbReference type="ARBA" id="ARBA00022692"/>
    </source>
</evidence>
<dbReference type="GO" id="GO:0008610">
    <property type="term" value="P:lipid biosynthetic process"/>
    <property type="evidence" value="ECO:0007669"/>
    <property type="project" value="UniProtKB-ARBA"/>
</dbReference>
<comment type="caution">
    <text evidence="10">The sequence shown here is derived from an EMBL/GenBank/DDBJ whole genome shotgun (WGS) entry which is preliminary data.</text>
</comment>
<evidence type="ECO:0000256" key="3">
    <source>
        <dbReference type="ARBA" id="ARBA00022676"/>
    </source>
</evidence>
<dbReference type="GO" id="GO:0005886">
    <property type="term" value="C:plasma membrane"/>
    <property type="evidence" value="ECO:0007669"/>
    <property type="project" value="UniProtKB-SubCell"/>
</dbReference>
<dbReference type="PANTHER" id="PTHR33908:SF11">
    <property type="entry name" value="MEMBRANE PROTEIN"/>
    <property type="match status" value="1"/>
</dbReference>
<gene>
    <name evidence="10" type="ORF">ENT87_04875</name>
</gene>
<feature type="transmembrane region" description="Helical" evidence="8">
    <location>
        <begin position="179"/>
        <end position="197"/>
    </location>
</feature>
<feature type="transmembrane region" description="Helical" evidence="8">
    <location>
        <begin position="403"/>
        <end position="420"/>
    </location>
</feature>
<protein>
    <submittedName>
        <fullName evidence="10">Phospholipid carrier-dependent glycosyltransferase</fullName>
    </submittedName>
</protein>
<dbReference type="PANTHER" id="PTHR33908">
    <property type="entry name" value="MANNOSYLTRANSFERASE YKCB-RELATED"/>
    <property type="match status" value="1"/>
</dbReference>
<evidence type="ECO:0000256" key="4">
    <source>
        <dbReference type="ARBA" id="ARBA00022679"/>
    </source>
</evidence>
<keyword evidence="7 8" id="KW-0472">Membrane</keyword>
<feature type="transmembrane region" description="Helical" evidence="8">
    <location>
        <begin position="218"/>
        <end position="239"/>
    </location>
</feature>
<evidence type="ECO:0000256" key="8">
    <source>
        <dbReference type="SAM" id="Phobius"/>
    </source>
</evidence>
<evidence type="ECO:0000259" key="9">
    <source>
        <dbReference type="Pfam" id="PF13231"/>
    </source>
</evidence>
<feature type="transmembrane region" description="Helical" evidence="8">
    <location>
        <begin position="251"/>
        <end position="274"/>
    </location>
</feature>
<dbReference type="Pfam" id="PF13231">
    <property type="entry name" value="PMT_2"/>
    <property type="match status" value="1"/>
</dbReference>
<feature type="transmembrane region" description="Helical" evidence="8">
    <location>
        <begin position="426"/>
        <end position="446"/>
    </location>
</feature>
<dbReference type="InterPro" id="IPR038731">
    <property type="entry name" value="RgtA/B/C-like"/>
</dbReference>
<evidence type="ECO:0000313" key="10">
    <source>
        <dbReference type="EMBL" id="HGN36861.1"/>
    </source>
</evidence>
<dbReference type="AlphaFoldDB" id="A0A7J3I8B6"/>
<feature type="domain" description="Glycosyltransferase RgtA/B/C/D-like" evidence="9">
    <location>
        <begin position="152"/>
        <end position="282"/>
    </location>
</feature>
<keyword evidence="3" id="KW-0328">Glycosyltransferase</keyword>
<evidence type="ECO:0000256" key="2">
    <source>
        <dbReference type="ARBA" id="ARBA00022475"/>
    </source>
</evidence>
<evidence type="ECO:0000256" key="7">
    <source>
        <dbReference type="ARBA" id="ARBA00023136"/>
    </source>
</evidence>